<name>A0ABS4PHU5_9GAMM</name>
<evidence type="ECO:0000259" key="2">
    <source>
        <dbReference type="Pfam" id="PF09990"/>
    </source>
</evidence>
<protein>
    <submittedName>
        <fullName evidence="3">Membrane protein</fullName>
    </submittedName>
</protein>
<accession>A0ABS4PHU5</accession>
<comment type="caution">
    <text evidence="3">The sequence shown here is derived from an EMBL/GenBank/DDBJ whole genome shotgun (WGS) entry which is preliminary data.</text>
</comment>
<gene>
    <name evidence="3" type="ORF">J2125_004655</name>
</gene>
<feature type="transmembrane region" description="Helical" evidence="1">
    <location>
        <begin position="12"/>
        <end position="40"/>
    </location>
</feature>
<dbReference type="Pfam" id="PF09990">
    <property type="entry name" value="DUF2231"/>
    <property type="match status" value="1"/>
</dbReference>
<feature type="transmembrane region" description="Helical" evidence="1">
    <location>
        <begin position="52"/>
        <end position="74"/>
    </location>
</feature>
<feature type="transmembrane region" description="Helical" evidence="1">
    <location>
        <begin position="110"/>
        <end position="132"/>
    </location>
</feature>
<proteinExistence type="predicted"/>
<evidence type="ECO:0000313" key="4">
    <source>
        <dbReference type="Proteomes" id="UP001195624"/>
    </source>
</evidence>
<dbReference type="EMBL" id="JAGGMQ010000001">
    <property type="protein sequence ID" value="MBP2171463.1"/>
    <property type="molecule type" value="Genomic_DNA"/>
</dbReference>
<feature type="transmembrane region" description="Helical" evidence="1">
    <location>
        <begin position="86"/>
        <end position="104"/>
    </location>
</feature>
<keyword evidence="1" id="KW-0812">Transmembrane</keyword>
<evidence type="ECO:0000313" key="3">
    <source>
        <dbReference type="EMBL" id="MBP2171463.1"/>
    </source>
</evidence>
<keyword evidence="4" id="KW-1185">Reference proteome</keyword>
<evidence type="ECO:0000256" key="1">
    <source>
        <dbReference type="SAM" id="Phobius"/>
    </source>
</evidence>
<organism evidence="3 4">
    <name type="scientific">Winslowiella toletana</name>
    <dbReference type="NCBI Taxonomy" id="92490"/>
    <lineage>
        <taxon>Bacteria</taxon>
        <taxon>Pseudomonadati</taxon>
        <taxon>Pseudomonadota</taxon>
        <taxon>Gammaproteobacteria</taxon>
        <taxon>Enterobacterales</taxon>
        <taxon>Erwiniaceae</taxon>
        <taxon>Winslowiella</taxon>
    </lineage>
</organism>
<sequence>MKANGNRQHSALAVAIYELLNPLPLGFFVAGWIFDIIYLYSYEIFWVQGASWLIVMGLLLAIIPRLINLAQLWITRSILPQPGVRFHFWANALAIVLAIVNAFIHSRDAWAAMPAGVTLSTLVVVLLSLANLQLALRQRTA</sequence>
<dbReference type="RefSeq" id="WP_017798912.1">
    <property type="nucleotide sequence ID" value="NZ_JAGGMQ010000001.1"/>
</dbReference>
<keyword evidence="1" id="KW-1133">Transmembrane helix</keyword>
<dbReference type="InterPro" id="IPR019251">
    <property type="entry name" value="DUF2231_TM"/>
</dbReference>
<reference evidence="4" key="1">
    <citation type="submission" date="2023-07" db="EMBL/GenBank/DDBJ databases">
        <title>Genome mining of underrepresented organisms for secondary metabolites.</title>
        <authorList>
            <person name="D'Agostino P.M."/>
        </authorList>
    </citation>
    <scope>NUCLEOTIDE SEQUENCE [LARGE SCALE GENOMIC DNA]</scope>
    <source>
        <strain evidence="4">WS4403</strain>
    </source>
</reference>
<feature type="domain" description="DUF2231" evidence="2">
    <location>
        <begin position="22"/>
        <end position="129"/>
    </location>
</feature>
<dbReference type="Proteomes" id="UP001195624">
    <property type="component" value="Unassembled WGS sequence"/>
</dbReference>
<keyword evidence="1" id="KW-0472">Membrane</keyword>